<gene>
    <name evidence="14" type="primary">LOC101350758</name>
</gene>
<evidence type="ECO:0000256" key="7">
    <source>
        <dbReference type="ARBA" id="ARBA00035009"/>
    </source>
</evidence>
<sequence length="1298" mass="142458">MVDYPYPLKRANPAELNSRCTSWATDIFVVILCALGLFLLLLPYLLQGNPPLQPPKKTINIETPQVETRKRNRKNNSDTLKACRGFLKELHEAVSLLSLLRNLLEEPPSKGSFRPRKRGEPSGPVRRRAPTEARRRPRAELCDAEPCAEPPAEQKDAEPAKAAAPVVPPSAATVPPTQPSRHPASTASARPPGEPSDLKTGGSNLTPEHPSNWKTSPERFSGNSYYLASSVPTMTGLDCPSRPVSALSWWWAVSKALFFPTCKHCESQQVLTSHHPSKACFWEARTNRSIEAGSPSFLNPDVQKPLEMESAKRMELKIRKEKEKDESFKTHVSPDYHSASHEQTATVPQRFWSKPQQLSSSKQLIYHKALGDRLNQKCNQFFWGLPSLHSESVGATAWVSGSSSSLQSPSVLFSRISNACPVQVSSSLSQSQPLPHPEAQPHAPPLAPVLTQTPLQFSFPILPPASTGQIRGYVISCPSSQSETQSLISTEMQHLESPLEQQLTSGRALPSVAKGSQGAFSPLSPKLSLDSKASEAHKSDSVLPGDVPSKTELQKQLEQHIRKRLSQHKRSLPSRIQESLELTEPWGKLRGTGQAKAPRGPSRPPVFIGESNKDVKKMGSRHQESCHVRSPGRFQLRKDLRKGLGQVPKYDVSQCSEESPVKVLQTGSEELLSGYNTGNYILRNPNKKQLENTPEVDTGREMGQITEGRIPVDVCRSWLTANHSLPKSDTHTETGNPVSSEHRAHRVNATQESSFLKPGTRQWDLSVQASEPMNLSLSESRSSPLSQNEFPCSATHESWTSSRGESAKFWGENSQAGWEEKTTAKKSDPTLESPLPAPSPVGKEVQRTLRSDSSHEDHGPSEATHSGQEGRQPFQPLTPSIVGRAWESSTVLGAQKGSLEPTPSQSVARKGPGEESARCALGGPSPSVARLEMSYESQSSGAEETREMVVVKRSSELQLQDRDILRTSVLARSQNINADLRGWGTPGTSKSPPPPRMSVRDPGKTHLKAQVFNEEELNMELETVNQPQDCPVDVLLQDCATEMILQGCATDVILASDILASQASCSHPKHVSSRDMRLKMLHDFMVARGSSLGQQDHKIPKLQDLWKSQRKISASTDERKDFRGRKPKEHEKGLAGLEASPASGMSQPALDKRSVECLDIKFPQLPAENGQAPPEGHFNRRTRNFILSICPNKKDKGQDDPLREGKGTSSSGQSHGPVKGKSVFMDRGAAEVETLSKAVGQILVEKLKLQQELYASKLNQQTEKIQESQDPVSSSPGPNPYGKAGEPPRKQGGEEQFL</sequence>
<dbReference type="GeneID" id="101350758"/>
<dbReference type="InParanoid" id="A0A2Y9G0Z0"/>
<feature type="compositionally biased region" description="Low complexity" evidence="9">
    <location>
        <begin position="775"/>
        <end position="786"/>
    </location>
</feature>
<keyword evidence="3" id="KW-0221">Differentiation</keyword>
<feature type="compositionally biased region" description="Basic and acidic residues" evidence="9">
    <location>
        <begin position="818"/>
        <end position="829"/>
    </location>
</feature>
<dbReference type="RefSeq" id="XP_012414411.1">
    <property type="nucleotide sequence ID" value="XM_012558957.1"/>
</dbReference>
<feature type="region of interest" description="Disordered" evidence="9">
    <location>
        <begin position="724"/>
        <end position="761"/>
    </location>
</feature>
<feature type="region of interest" description="Disordered" evidence="9">
    <location>
        <begin position="1110"/>
        <end position="1150"/>
    </location>
</feature>
<feature type="compositionally biased region" description="Polar residues" evidence="9">
    <location>
        <begin position="1260"/>
        <end position="1276"/>
    </location>
</feature>
<keyword evidence="5 10" id="KW-1133">Transmembrane helix</keyword>
<organism evidence="13 14">
    <name type="scientific">Trichechus manatus latirostris</name>
    <name type="common">Florida manatee</name>
    <dbReference type="NCBI Taxonomy" id="127582"/>
    <lineage>
        <taxon>Eukaryota</taxon>
        <taxon>Metazoa</taxon>
        <taxon>Chordata</taxon>
        <taxon>Craniata</taxon>
        <taxon>Vertebrata</taxon>
        <taxon>Euteleostomi</taxon>
        <taxon>Mammalia</taxon>
        <taxon>Eutheria</taxon>
        <taxon>Afrotheria</taxon>
        <taxon>Sirenia</taxon>
        <taxon>Trichechidae</taxon>
        <taxon>Trichechus</taxon>
    </lineage>
</organism>
<accession>A0A2Y9G0Z0</accession>
<keyword evidence="13" id="KW-1185">Reference proteome</keyword>
<feature type="domain" description="SPATA31-like" evidence="12">
    <location>
        <begin position="70"/>
        <end position="152"/>
    </location>
</feature>
<dbReference type="InterPro" id="IPR039509">
    <property type="entry name" value="SPATA31"/>
</dbReference>
<dbReference type="KEGG" id="tmu:101350758"/>
<evidence type="ECO:0000256" key="1">
    <source>
        <dbReference type="ARBA" id="ARBA00004167"/>
    </source>
</evidence>
<feature type="region of interest" description="Disordered" evidence="9">
    <location>
        <begin position="774"/>
        <end position="878"/>
    </location>
</feature>
<dbReference type="FunCoup" id="A0A2Y9G0Z0">
    <property type="interactions" value="58"/>
</dbReference>
<feature type="compositionally biased region" description="Basic and acidic residues" evidence="9">
    <location>
        <begin position="1286"/>
        <end position="1298"/>
    </location>
</feature>
<keyword evidence="6 10" id="KW-0472">Membrane</keyword>
<reference evidence="14" key="1">
    <citation type="submission" date="2025-08" db="UniProtKB">
        <authorList>
            <consortium name="RefSeq"/>
        </authorList>
    </citation>
    <scope>IDENTIFICATION</scope>
</reference>
<dbReference type="Pfam" id="PF14650">
    <property type="entry name" value="FAM75"/>
    <property type="match status" value="1"/>
</dbReference>
<dbReference type="Proteomes" id="UP000248480">
    <property type="component" value="Unplaced"/>
</dbReference>
<feature type="region of interest" description="Disordered" evidence="9">
    <location>
        <begin position="106"/>
        <end position="218"/>
    </location>
</feature>
<feature type="compositionally biased region" description="Polar residues" evidence="9">
    <location>
        <begin position="787"/>
        <end position="804"/>
    </location>
</feature>
<dbReference type="GO" id="GO:0007283">
    <property type="term" value="P:spermatogenesis"/>
    <property type="evidence" value="ECO:0007669"/>
    <property type="project" value="UniProtKB-KW"/>
</dbReference>
<feature type="region of interest" description="Disordered" evidence="9">
    <location>
        <begin position="980"/>
        <end position="1002"/>
    </location>
</feature>
<feature type="compositionally biased region" description="Basic and acidic residues" evidence="9">
    <location>
        <begin position="844"/>
        <end position="860"/>
    </location>
</feature>
<evidence type="ECO:0000256" key="2">
    <source>
        <dbReference type="ARBA" id="ARBA00022692"/>
    </source>
</evidence>
<proteinExistence type="inferred from homology"/>
<evidence type="ECO:0000256" key="5">
    <source>
        <dbReference type="ARBA" id="ARBA00022989"/>
    </source>
</evidence>
<feature type="region of interest" description="Disordered" evidence="9">
    <location>
        <begin position="1260"/>
        <end position="1298"/>
    </location>
</feature>
<evidence type="ECO:0000256" key="10">
    <source>
        <dbReference type="SAM" id="Phobius"/>
    </source>
</evidence>
<dbReference type="PANTHER" id="PTHR21859">
    <property type="entry name" value="ACROSOME-SPECIFIC PROTEIN"/>
    <property type="match status" value="1"/>
</dbReference>
<feature type="compositionally biased region" description="Basic and acidic residues" evidence="9">
    <location>
        <begin position="129"/>
        <end position="141"/>
    </location>
</feature>
<feature type="compositionally biased region" description="Basic and acidic residues" evidence="9">
    <location>
        <begin position="1192"/>
        <end position="1206"/>
    </location>
</feature>
<feature type="compositionally biased region" description="Pro residues" evidence="9">
    <location>
        <begin position="434"/>
        <end position="447"/>
    </location>
</feature>
<evidence type="ECO:0000256" key="4">
    <source>
        <dbReference type="ARBA" id="ARBA00022871"/>
    </source>
</evidence>
<dbReference type="PANTHER" id="PTHR21859:SF55">
    <property type="entry name" value="SPERMATOGENESIS-ASSOCIATED PROTEIN 31A1-RELATED"/>
    <property type="match status" value="1"/>
</dbReference>
<feature type="transmembrane region" description="Helical" evidence="10">
    <location>
        <begin position="27"/>
        <end position="46"/>
    </location>
</feature>
<feature type="compositionally biased region" description="Low complexity" evidence="9">
    <location>
        <begin position="160"/>
        <end position="175"/>
    </location>
</feature>
<keyword evidence="2 10" id="KW-0812">Transmembrane</keyword>
<dbReference type="GO" id="GO:0016020">
    <property type="term" value="C:membrane"/>
    <property type="evidence" value="ECO:0007669"/>
    <property type="project" value="UniProtKB-SubCell"/>
</dbReference>
<keyword evidence="4" id="KW-0744">Spermatogenesis</keyword>
<evidence type="ECO:0000313" key="13">
    <source>
        <dbReference type="Proteomes" id="UP000248480"/>
    </source>
</evidence>
<comment type="function">
    <text evidence="8">May play a role in spermatogenesis.</text>
</comment>
<evidence type="ECO:0000313" key="14">
    <source>
        <dbReference type="RefSeq" id="XP_012414411.1"/>
    </source>
</evidence>
<feature type="compositionally biased region" description="Basic residues" evidence="9">
    <location>
        <begin position="561"/>
        <end position="572"/>
    </location>
</feature>
<protein>
    <submittedName>
        <fullName evidence="14">Spermatogenesis-associated protein 31E1</fullName>
    </submittedName>
</protein>
<comment type="similarity">
    <text evidence="7">Belongs to the SPATA31 family.</text>
</comment>
<dbReference type="InterPro" id="IPR027970">
    <property type="entry name" value="SPATA31-like"/>
</dbReference>
<feature type="compositionally biased region" description="Low complexity" evidence="9">
    <location>
        <begin position="521"/>
        <end position="531"/>
    </location>
</feature>
<evidence type="ECO:0000259" key="11">
    <source>
        <dbReference type="Pfam" id="PF14650"/>
    </source>
</evidence>
<dbReference type="STRING" id="127582.A0A2Y9G0Z0"/>
<feature type="region of interest" description="Disordered" evidence="9">
    <location>
        <begin position="427"/>
        <end position="447"/>
    </location>
</feature>
<evidence type="ECO:0000256" key="8">
    <source>
        <dbReference type="ARBA" id="ARBA00037695"/>
    </source>
</evidence>
<comment type="subcellular location">
    <subcellularLocation>
        <location evidence="1">Membrane</location>
        <topology evidence="1">Single-pass membrane protein</topology>
    </subcellularLocation>
</comment>
<feature type="region of interest" description="Disordered" evidence="9">
    <location>
        <begin position="1189"/>
        <end position="1225"/>
    </location>
</feature>
<evidence type="ECO:0000259" key="12">
    <source>
        <dbReference type="Pfam" id="PF15371"/>
    </source>
</evidence>
<feature type="region of interest" description="Disordered" evidence="9">
    <location>
        <begin position="893"/>
        <end position="926"/>
    </location>
</feature>
<evidence type="ECO:0000256" key="6">
    <source>
        <dbReference type="ARBA" id="ARBA00023136"/>
    </source>
</evidence>
<feature type="domain" description="SPATA31" evidence="11">
    <location>
        <begin position="363"/>
        <end position="718"/>
    </location>
</feature>
<name>A0A2Y9G0Z0_TRIMA</name>
<dbReference type="GO" id="GO:0030154">
    <property type="term" value="P:cell differentiation"/>
    <property type="evidence" value="ECO:0007669"/>
    <property type="project" value="UniProtKB-KW"/>
</dbReference>
<dbReference type="Pfam" id="PF15371">
    <property type="entry name" value="DUF4599"/>
    <property type="match status" value="1"/>
</dbReference>
<evidence type="ECO:0000256" key="9">
    <source>
        <dbReference type="SAM" id="MobiDB-lite"/>
    </source>
</evidence>
<evidence type="ECO:0000256" key="3">
    <source>
        <dbReference type="ARBA" id="ARBA00022782"/>
    </source>
</evidence>
<feature type="region of interest" description="Disordered" evidence="9">
    <location>
        <begin position="511"/>
        <end position="609"/>
    </location>
</feature>